<dbReference type="RefSeq" id="WP_182548682.1">
    <property type="nucleotide sequence ID" value="NZ_JACGXN010000001.1"/>
</dbReference>
<sequence>MIDDLLKENFLNMVDPDNIRVYQPTSLVLVCGGAMNSGATPPPSLREAFLRLIYEGPFKGKYRPLIAEEVINLFDDGGYSDFLTLETDIAQICSLIIVFSESFGSAAELGAFATSKEIAKRTLVVIGDHEYNQKSFIKYGPIRSLEKSYGANSICVIKPKDIGVENLKNLNNINMNDLSDILFELVQTKAKLVEKHSRFDKYLSGHKIKLIVGLIQWFGALTLEEIEVALYCIGVTCTEDDIENYLKCANFAGWIKSEKRGVRTFHAAAAEIMAVRFYPRPGTTKIDALRWQTEARAVWREKDVRRFNFIAEVQKEAR</sequence>
<organism evidence="1 2">
    <name type="scientific">Phyllobacterium myrsinacearum</name>
    <dbReference type="NCBI Taxonomy" id="28101"/>
    <lineage>
        <taxon>Bacteria</taxon>
        <taxon>Pseudomonadati</taxon>
        <taxon>Pseudomonadota</taxon>
        <taxon>Alphaproteobacteria</taxon>
        <taxon>Hyphomicrobiales</taxon>
        <taxon>Phyllobacteriaceae</taxon>
        <taxon>Phyllobacterium</taxon>
    </lineage>
</organism>
<evidence type="ECO:0000313" key="2">
    <source>
        <dbReference type="Proteomes" id="UP000549052"/>
    </source>
</evidence>
<protein>
    <submittedName>
        <fullName evidence="1">Uncharacterized protein</fullName>
    </submittedName>
</protein>
<dbReference type="Proteomes" id="UP000549052">
    <property type="component" value="Unassembled WGS sequence"/>
</dbReference>
<accession>A0A839EGT7</accession>
<reference evidence="1 2" key="1">
    <citation type="submission" date="2020-07" db="EMBL/GenBank/DDBJ databases">
        <title>Genomic Encyclopedia of Type Strains, Phase IV (KMG-V): Genome sequencing to study the core and pangenomes of soil and plant-associated prokaryotes.</title>
        <authorList>
            <person name="Whitman W."/>
        </authorList>
    </citation>
    <scope>NUCLEOTIDE SEQUENCE [LARGE SCALE GENOMIC DNA]</scope>
    <source>
        <strain evidence="1 2">AN3</strain>
    </source>
</reference>
<dbReference type="NCBIfam" id="NF038232">
    <property type="entry name" value="STM3845_fam"/>
    <property type="match status" value="1"/>
</dbReference>
<comment type="caution">
    <text evidence="1">The sequence shown here is derived from an EMBL/GenBank/DDBJ whole genome shotgun (WGS) entry which is preliminary data.</text>
</comment>
<gene>
    <name evidence="1" type="ORF">FHW16_001784</name>
</gene>
<dbReference type="EMBL" id="JACGXN010000001">
    <property type="protein sequence ID" value="MBA8878102.1"/>
    <property type="molecule type" value="Genomic_DNA"/>
</dbReference>
<dbReference type="InterPro" id="IPR049725">
    <property type="entry name" value="STM3845-like"/>
</dbReference>
<name>A0A839EGT7_9HYPH</name>
<proteinExistence type="predicted"/>
<evidence type="ECO:0000313" key="1">
    <source>
        <dbReference type="EMBL" id="MBA8878102.1"/>
    </source>
</evidence>
<dbReference type="AlphaFoldDB" id="A0A839EGT7"/>
<keyword evidence="2" id="KW-1185">Reference proteome</keyword>